<feature type="region of interest" description="Disordered" evidence="16">
    <location>
        <begin position="37"/>
        <end position="59"/>
    </location>
</feature>
<comment type="subunit">
    <text evidence="13">Component of the periplasmic nitrate reductase NapAB complex composed of NapA and NapB.</text>
</comment>
<evidence type="ECO:0000256" key="3">
    <source>
        <dbReference type="ARBA" id="ARBA00007368"/>
    </source>
</evidence>
<feature type="binding site" description="covalent" evidence="14">
    <location>
        <position position="129"/>
    </location>
    <ligand>
        <name>heme c</name>
        <dbReference type="ChEBI" id="CHEBI:61717"/>
        <label>2</label>
    </ligand>
</feature>
<keyword evidence="6 14" id="KW-0349">Heme</keyword>
<evidence type="ECO:0000256" key="8">
    <source>
        <dbReference type="ARBA" id="ARBA00022729"/>
    </source>
</evidence>
<evidence type="ECO:0000256" key="12">
    <source>
        <dbReference type="ARBA" id="ARBA00031832"/>
    </source>
</evidence>
<dbReference type="Gene3D" id="1.10.1130.10">
    <property type="entry name" value="Flavocytochrome C3, Chain A"/>
    <property type="match status" value="1"/>
</dbReference>
<gene>
    <name evidence="18" type="ORF">DD235_15690</name>
</gene>
<evidence type="ECO:0000256" key="13">
    <source>
        <dbReference type="PIRNR" id="PIRNR006105"/>
    </source>
</evidence>
<evidence type="ECO:0000256" key="1">
    <source>
        <dbReference type="ARBA" id="ARBA00002599"/>
    </source>
</evidence>
<organism evidence="18 19">
    <name type="scientific">Corticimicrobacter populi</name>
    <dbReference type="NCBI Taxonomy" id="2175229"/>
    <lineage>
        <taxon>Bacteria</taxon>
        <taxon>Pseudomonadati</taxon>
        <taxon>Pseudomonadota</taxon>
        <taxon>Betaproteobacteria</taxon>
        <taxon>Burkholderiales</taxon>
        <taxon>Alcaligenaceae</taxon>
        <taxon>Corticimicrobacter</taxon>
    </lineage>
</organism>
<keyword evidence="5 13" id="KW-0813">Transport</keyword>
<dbReference type="GO" id="GO:0009061">
    <property type="term" value="P:anaerobic respiration"/>
    <property type="evidence" value="ECO:0007669"/>
    <property type="project" value="InterPro"/>
</dbReference>
<feature type="binding site" description="axial binding residue" evidence="15">
    <location>
        <position position="72"/>
    </location>
    <ligand>
        <name>heme c</name>
        <dbReference type="ChEBI" id="CHEBI:61717"/>
        <label>1</label>
    </ligand>
    <ligandPart>
        <name>Fe</name>
        <dbReference type="ChEBI" id="CHEBI:18248"/>
    </ligandPart>
</feature>
<keyword evidence="11 15" id="KW-0408">Iron</keyword>
<protein>
    <recommendedName>
        <fullName evidence="4 13">Periplasmic nitrate reductase, electron transfer subunit</fullName>
    </recommendedName>
    <alternativeName>
        <fullName evidence="12 13">Diheme cytochrome c NapB</fullName>
    </alternativeName>
</protein>
<keyword evidence="10 13" id="KW-0249">Electron transport</keyword>
<feature type="binding site" description="covalent" evidence="14">
    <location>
        <position position="89"/>
    </location>
    <ligand>
        <name>heme c</name>
        <dbReference type="ChEBI" id="CHEBI:61717"/>
        <label>1</label>
    </ligand>
</feature>
<evidence type="ECO:0000256" key="4">
    <source>
        <dbReference type="ARBA" id="ARBA00013773"/>
    </source>
</evidence>
<evidence type="ECO:0000256" key="11">
    <source>
        <dbReference type="ARBA" id="ARBA00023004"/>
    </source>
</evidence>
<comment type="caution">
    <text evidence="18">The sequence shown here is derived from an EMBL/GenBank/DDBJ whole genome shotgun (WGS) entry which is preliminary data.</text>
</comment>
<dbReference type="SUPFAM" id="SSF48695">
    <property type="entry name" value="Multiheme cytochromes"/>
    <property type="match status" value="1"/>
</dbReference>
<evidence type="ECO:0000256" key="9">
    <source>
        <dbReference type="ARBA" id="ARBA00022764"/>
    </source>
</evidence>
<evidence type="ECO:0000256" key="10">
    <source>
        <dbReference type="ARBA" id="ARBA00022982"/>
    </source>
</evidence>
<comment type="subcellular location">
    <subcellularLocation>
        <location evidence="2 13">Periplasm</location>
    </subcellularLocation>
</comment>
<evidence type="ECO:0000256" key="2">
    <source>
        <dbReference type="ARBA" id="ARBA00004418"/>
    </source>
</evidence>
<evidence type="ECO:0000256" key="7">
    <source>
        <dbReference type="ARBA" id="ARBA00022723"/>
    </source>
</evidence>
<dbReference type="PANTHER" id="PTHR38604">
    <property type="entry name" value="PERIPLASMIC NITRATE REDUCTASE, ELECTRON TRANSFER SUBUNIT"/>
    <property type="match status" value="1"/>
</dbReference>
<dbReference type="PIRSF" id="PIRSF006105">
    <property type="entry name" value="NapB"/>
    <property type="match status" value="1"/>
</dbReference>
<evidence type="ECO:0000256" key="16">
    <source>
        <dbReference type="SAM" id="MobiDB-lite"/>
    </source>
</evidence>
<comment type="PTM">
    <text evidence="14">Binds 2 heme C groups per subunit.</text>
</comment>
<sequence>MKPRKLSLGVLLAATLALGAHSVTSLAEEAVKGLRGADVSEPDEFKSGSFRNMPDGQSIPRNYVQQPPMVPHKIDGYEISLNFNRCMDCHSWSRYSETGATKVSLTHFKDRDGGELANISPRRYFCVQCHVPQTDAKPLIENTFERAGGLR</sequence>
<evidence type="ECO:0000256" key="6">
    <source>
        <dbReference type="ARBA" id="ARBA00022617"/>
    </source>
</evidence>
<evidence type="ECO:0000313" key="18">
    <source>
        <dbReference type="EMBL" id="PWF21253.1"/>
    </source>
</evidence>
<evidence type="ECO:0000256" key="5">
    <source>
        <dbReference type="ARBA" id="ARBA00022448"/>
    </source>
</evidence>
<keyword evidence="8 17" id="KW-0732">Signal</keyword>
<dbReference type="FunFam" id="1.10.1130.10:FF:000001">
    <property type="entry name" value="Periplasmic nitrate reductase, electron transfer subunit"/>
    <property type="match status" value="1"/>
</dbReference>
<dbReference type="InterPro" id="IPR036280">
    <property type="entry name" value="Multihaem_cyt_sf"/>
</dbReference>
<comment type="similarity">
    <text evidence="3 13">Belongs to the NapB family.</text>
</comment>
<keyword evidence="9 13" id="KW-0574">Periplasm</keyword>
<feature type="binding site" description="covalent" evidence="14">
    <location>
        <position position="86"/>
    </location>
    <ligand>
        <name>heme c</name>
        <dbReference type="ChEBI" id="CHEBI:61717"/>
        <label>1</label>
    </ligand>
</feature>
<evidence type="ECO:0000256" key="14">
    <source>
        <dbReference type="PIRSR" id="PIRSR006105-1"/>
    </source>
</evidence>
<feature type="binding site" description="covalent" evidence="14">
    <location>
        <position position="126"/>
    </location>
    <ligand>
        <name>heme c</name>
        <dbReference type="ChEBI" id="CHEBI:61717"/>
        <label>2</label>
    </ligand>
</feature>
<evidence type="ECO:0000256" key="17">
    <source>
        <dbReference type="SAM" id="SignalP"/>
    </source>
</evidence>
<dbReference type="InterPro" id="IPR005591">
    <property type="entry name" value="NapB"/>
</dbReference>
<dbReference type="Pfam" id="PF03892">
    <property type="entry name" value="NapB"/>
    <property type="match status" value="1"/>
</dbReference>
<accession>A0A2V1JW50</accession>
<name>A0A2V1JW50_9BURK</name>
<keyword evidence="19" id="KW-1185">Reference proteome</keyword>
<evidence type="ECO:0000313" key="19">
    <source>
        <dbReference type="Proteomes" id="UP000245212"/>
    </source>
</evidence>
<feature type="binding site" description="axial binding residue" evidence="15">
    <location>
        <position position="130"/>
    </location>
    <ligand>
        <name>heme c</name>
        <dbReference type="ChEBI" id="CHEBI:61717"/>
        <label>2</label>
    </ligand>
    <ligandPart>
        <name>Fe</name>
        <dbReference type="ChEBI" id="CHEBI:18248"/>
    </ligandPart>
</feature>
<dbReference type="EMBL" id="QETA01000008">
    <property type="protein sequence ID" value="PWF21253.1"/>
    <property type="molecule type" value="Genomic_DNA"/>
</dbReference>
<feature type="chain" id="PRO_5015954941" description="Periplasmic nitrate reductase, electron transfer subunit" evidence="17">
    <location>
        <begin position="28"/>
        <end position="151"/>
    </location>
</feature>
<proteinExistence type="inferred from homology"/>
<reference evidence="19" key="1">
    <citation type="submission" date="2018-05" db="EMBL/GenBank/DDBJ databases">
        <authorList>
            <person name="Li Y."/>
        </authorList>
    </citation>
    <scope>NUCLEOTIDE SEQUENCE [LARGE SCALE GENOMIC DNA]</scope>
    <source>
        <strain evidence="19">3d-2-2</strain>
    </source>
</reference>
<dbReference type="GO" id="GO:0042597">
    <property type="term" value="C:periplasmic space"/>
    <property type="evidence" value="ECO:0007669"/>
    <property type="project" value="UniProtKB-SubCell"/>
</dbReference>
<dbReference type="Proteomes" id="UP000245212">
    <property type="component" value="Unassembled WGS sequence"/>
</dbReference>
<dbReference type="PANTHER" id="PTHR38604:SF1">
    <property type="entry name" value="PERIPLASMIC NITRATE REDUCTASE, ELECTRON TRANSFER SUBUNIT"/>
    <property type="match status" value="1"/>
</dbReference>
<evidence type="ECO:0000256" key="15">
    <source>
        <dbReference type="PIRSR" id="PIRSR006105-2"/>
    </source>
</evidence>
<feature type="signal peptide" evidence="17">
    <location>
        <begin position="1"/>
        <end position="27"/>
    </location>
</feature>
<keyword evidence="7 15" id="KW-0479">Metal-binding</keyword>
<comment type="function">
    <text evidence="1">Electron transfer subunit of the periplasmic nitrate reductase complex NapAB. Receives electrons from the membrane-anchored tetraheme c-type NapC protein and transfers these to NapA subunit, thus allowing electron flow between membrane and periplasm. Essential for periplasmic nitrate reduction with nitrate as the terminal electron acceptor.</text>
</comment>
<dbReference type="AlphaFoldDB" id="A0A2V1JW50"/>
<dbReference type="GO" id="GO:0046872">
    <property type="term" value="F:metal ion binding"/>
    <property type="evidence" value="ECO:0007669"/>
    <property type="project" value="UniProtKB-KW"/>
</dbReference>
<feature type="binding site" description="axial binding residue" evidence="15">
    <location>
        <position position="90"/>
    </location>
    <ligand>
        <name>heme c</name>
        <dbReference type="ChEBI" id="CHEBI:61717"/>
        <label>1</label>
    </ligand>
    <ligandPart>
        <name>Fe</name>
        <dbReference type="ChEBI" id="CHEBI:18248"/>
    </ligandPart>
</feature>
<feature type="binding site" description="axial binding residue" evidence="15">
    <location>
        <position position="107"/>
    </location>
    <ligand>
        <name>heme c</name>
        <dbReference type="ChEBI" id="CHEBI:61717"/>
        <label>2</label>
    </ligand>
    <ligandPart>
        <name>Fe</name>
        <dbReference type="ChEBI" id="CHEBI:18248"/>
    </ligandPart>
</feature>